<comment type="caution">
    <text evidence="2">The sequence shown here is derived from an EMBL/GenBank/DDBJ whole genome shotgun (WGS) entry which is preliminary data.</text>
</comment>
<reference evidence="2 3" key="1">
    <citation type="submission" date="2024-04" db="EMBL/GenBank/DDBJ databases">
        <title>Tritrichomonas musculus Genome.</title>
        <authorList>
            <person name="Alves-Ferreira E."/>
            <person name="Grigg M."/>
            <person name="Lorenzi H."/>
            <person name="Galac M."/>
        </authorList>
    </citation>
    <scope>NUCLEOTIDE SEQUENCE [LARGE SCALE GENOMIC DNA]</scope>
    <source>
        <strain evidence="2 3">EAF2021</strain>
    </source>
</reference>
<dbReference type="EMBL" id="JAPFFF010000043">
    <property type="protein sequence ID" value="KAK8841030.1"/>
    <property type="molecule type" value="Genomic_DNA"/>
</dbReference>
<feature type="compositionally biased region" description="Acidic residues" evidence="1">
    <location>
        <begin position="148"/>
        <end position="173"/>
    </location>
</feature>
<feature type="region of interest" description="Disordered" evidence="1">
    <location>
        <begin position="59"/>
        <end position="116"/>
    </location>
</feature>
<protein>
    <submittedName>
        <fullName evidence="2">Uncharacterized protein</fullName>
    </submittedName>
</protein>
<keyword evidence="3" id="KW-1185">Reference proteome</keyword>
<feature type="compositionally biased region" description="Basic and acidic residues" evidence="1">
    <location>
        <begin position="98"/>
        <end position="107"/>
    </location>
</feature>
<evidence type="ECO:0000313" key="3">
    <source>
        <dbReference type="Proteomes" id="UP001470230"/>
    </source>
</evidence>
<name>A0ABR2H492_9EUKA</name>
<feature type="region of interest" description="Disordered" evidence="1">
    <location>
        <begin position="143"/>
        <end position="173"/>
    </location>
</feature>
<evidence type="ECO:0000256" key="1">
    <source>
        <dbReference type="SAM" id="MobiDB-lite"/>
    </source>
</evidence>
<sequence length="173" mass="19279">MNENSFGILLGEFLDKAVMALDDVATAAEDFINKMEAKDKQFQHPADLKRLEILESRLNMPISKSSPPVSPSKRQKKLTSPKVQKAKEKTIKKTSNMLKDEIKDENHGIFSSSDAISDDGSLEIMATQTTGKAAGFSSRHYKITEASDGAEEEELEEEEEEESKMETSDYSDI</sequence>
<gene>
    <name evidence="2" type="ORF">M9Y10_027867</name>
</gene>
<accession>A0ABR2H492</accession>
<proteinExistence type="predicted"/>
<evidence type="ECO:0000313" key="2">
    <source>
        <dbReference type="EMBL" id="KAK8841030.1"/>
    </source>
</evidence>
<organism evidence="2 3">
    <name type="scientific">Tritrichomonas musculus</name>
    <dbReference type="NCBI Taxonomy" id="1915356"/>
    <lineage>
        <taxon>Eukaryota</taxon>
        <taxon>Metamonada</taxon>
        <taxon>Parabasalia</taxon>
        <taxon>Tritrichomonadida</taxon>
        <taxon>Tritrichomonadidae</taxon>
        <taxon>Tritrichomonas</taxon>
    </lineage>
</organism>
<dbReference type="Proteomes" id="UP001470230">
    <property type="component" value="Unassembled WGS sequence"/>
</dbReference>